<comment type="similarity">
    <text evidence="5">Belongs to the Rap family.</text>
</comment>
<keyword evidence="7" id="KW-1133">Transmembrane helix</keyword>
<gene>
    <name evidence="8" type="ORF">AREALGSMS7_01178</name>
</gene>
<dbReference type="InterPro" id="IPR011990">
    <property type="entry name" value="TPR-like_helical_dom_sf"/>
</dbReference>
<sequence length="639" mass="73338">MKTNNNLYAILILFALNTSLVQSQMRKKSIDSIIQVTSQMPNDTLKVGNYGTLFEILQFSDPDLAYDYTEKALALSKKIGYKKGVAASNFQIADYHRGKGNIDSARLYYDKAEKLAIVANSLITQLFINHSRGDLEKTQGNYKEALTYLNKNIEIYRNTDTINRVQSGTFNLIGSEYELLGSIHIELGNYEIAFSETLKALRFFEEKRDTIRQADALMQLGSIEGERKHYQSAISYGERAYSIYDSFDDVQYKAFAANNIGKYYLALAQPDKSSSYFKEAQEIAMEIGSKEIEAHALTNLGKSYLYLEKFSEAKFFLEKGLLMYRTLDYKRDISSTLNKLGELEIENQNYKSALMYLNESISLAQLIGAKSNLGEAYLHKSTAYEKMTQFELALKNFQSFKSVQDSLFNTRKSQQIEEMRTIYDTEKKEQQIAQQETEITLLEEKEKVSRLQKIALGGGLGLSLLTLGFGLYGIRQRTKRNRLEKEKINAELQLKEAELAFKKKELTTHAMHLAKKNEVLEHVKQKAKELKTSENVGRAYQQLIQTINFDQQDDKNWENFTQYFEQVHKDFSKIVKTKYPDITKNELRLMALLKMNLSSKEIATILNVSSDGIKKARQRLRKKMELSSEESLEATVLTL</sequence>
<evidence type="ECO:0000256" key="6">
    <source>
        <dbReference type="SAM" id="Coils"/>
    </source>
</evidence>
<dbReference type="EMBL" id="CP022515">
    <property type="protein sequence ID" value="ASO04653.1"/>
    <property type="molecule type" value="Genomic_DNA"/>
</dbReference>
<feature type="coiled-coil region" evidence="6">
    <location>
        <begin position="480"/>
        <end position="533"/>
    </location>
</feature>
<keyword evidence="2" id="KW-0963">Cytoplasm</keyword>
<keyword evidence="6" id="KW-0175">Coiled coil</keyword>
<dbReference type="InterPro" id="IPR036388">
    <property type="entry name" value="WH-like_DNA-bd_sf"/>
</dbReference>
<dbReference type="Gene3D" id="1.25.40.10">
    <property type="entry name" value="Tetratricopeptide repeat domain"/>
    <property type="match status" value="2"/>
</dbReference>
<keyword evidence="4" id="KW-0802">TPR repeat</keyword>
<dbReference type="GO" id="GO:0005737">
    <property type="term" value="C:cytoplasm"/>
    <property type="evidence" value="ECO:0007669"/>
    <property type="project" value="UniProtKB-SubCell"/>
</dbReference>
<accession>A0A221UTQ7</accession>
<evidence type="ECO:0000256" key="5">
    <source>
        <dbReference type="ARBA" id="ARBA00038253"/>
    </source>
</evidence>
<evidence type="ECO:0000313" key="9">
    <source>
        <dbReference type="Proteomes" id="UP000204551"/>
    </source>
</evidence>
<keyword evidence="7" id="KW-0472">Membrane</keyword>
<comment type="subcellular location">
    <subcellularLocation>
        <location evidence="1">Cytoplasm</location>
    </subcellularLocation>
</comment>
<evidence type="ECO:0000313" key="8">
    <source>
        <dbReference type="EMBL" id="ASO04653.1"/>
    </source>
</evidence>
<dbReference type="Pfam" id="PF13424">
    <property type="entry name" value="TPR_12"/>
    <property type="match status" value="1"/>
</dbReference>
<dbReference type="Gene3D" id="1.10.10.10">
    <property type="entry name" value="Winged helix-like DNA-binding domain superfamily/Winged helix DNA-binding domain"/>
    <property type="match status" value="1"/>
</dbReference>
<evidence type="ECO:0000256" key="7">
    <source>
        <dbReference type="SAM" id="Phobius"/>
    </source>
</evidence>
<dbReference type="AlphaFoldDB" id="A0A221UTQ7"/>
<dbReference type="InterPro" id="IPR019734">
    <property type="entry name" value="TPR_rpt"/>
</dbReference>
<dbReference type="KEGG" id="aalg:AREALGSMS7_01178"/>
<name>A0A221UTQ7_9FLAO</name>
<dbReference type="RefSeq" id="WP_198319207.1">
    <property type="nucleotide sequence ID" value="NZ_CP022515.1"/>
</dbReference>
<evidence type="ECO:0000256" key="3">
    <source>
        <dbReference type="ARBA" id="ARBA00022737"/>
    </source>
</evidence>
<evidence type="ECO:0000256" key="2">
    <source>
        <dbReference type="ARBA" id="ARBA00022490"/>
    </source>
</evidence>
<dbReference type="SUPFAM" id="SSF46894">
    <property type="entry name" value="C-terminal effector domain of the bipartite response regulators"/>
    <property type="match status" value="1"/>
</dbReference>
<dbReference type="InterPro" id="IPR016032">
    <property type="entry name" value="Sig_transdc_resp-reg_C-effctor"/>
</dbReference>
<keyword evidence="7" id="KW-0812">Transmembrane</keyword>
<keyword evidence="3" id="KW-0677">Repeat</keyword>
<evidence type="ECO:0000256" key="1">
    <source>
        <dbReference type="ARBA" id="ARBA00004496"/>
    </source>
</evidence>
<dbReference type="PANTHER" id="PTHR46630">
    <property type="entry name" value="TETRATRICOPEPTIDE REPEAT PROTEIN 29"/>
    <property type="match status" value="1"/>
</dbReference>
<dbReference type="GO" id="GO:0006355">
    <property type="term" value="P:regulation of DNA-templated transcription"/>
    <property type="evidence" value="ECO:0007669"/>
    <property type="project" value="InterPro"/>
</dbReference>
<dbReference type="GO" id="GO:0003677">
    <property type="term" value="F:DNA binding"/>
    <property type="evidence" value="ECO:0007669"/>
    <property type="project" value="InterPro"/>
</dbReference>
<dbReference type="PANTHER" id="PTHR46630:SF1">
    <property type="entry name" value="TETRATRICOPEPTIDE REPEAT PROTEIN 29"/>
    <property type="match status" value="1"/>
</dbReference>
<feature type="transmembrane region" description="Helical" evidence="7">
    <location>
        <begin position="454"/>
        <end position="474"/>
    </location>
</feature>
<reference evidence="8 9" key="1">
    <citation type="submission" date="2017-07" db="EMBL/GenBank/DDBJ databases">
        <title>Genome Sequence of Arenibacter algicola Strain SMS7 Isolated from a culture of the Diatom Skeletonema marinoi.</title>
        <authorList>
            <person name="Topel M."/>
            <person name="Pinder M.I.M."/>
            <person name="Johansson O.N."/>
            <person name="Kourtchenko O."/>
            <person name="Godhe A."/>
            <person name="Clarke A.K."/>
        </authorList>
    </citation>
    <scope>NUCLEOTIDE SEQUENCE [LARGE SCALE GENOMIC DNA]</scope>
    <source>
        <strain evidence="8 9">SMS7</strain>
    </source>
</reference>
<organism evidence="8 9">
    <name type="scientific">Arenibacter algicola</name>
    <dbReference type="NCBI Taxonomy" id="616991"/>
    <lineage>
        <taxon>Bacteria</taxon>
        <taxon>Pseudomonadati</taxon>
        <taxon>Bacteroidota</taxon>
        <taxon>Flavobacteriia</taxon>
        <taxon>Flavobacteriales</taxon>
        <taxon>Flavobacteriaceae</taxon>
        <taxon>Arenibacter</taxon>
    </lineage>
</organism>
<dbReference type="InterPro" id="IPR051476">
    <property type="entry name" value="Bac_ResReg_Asp_Phosphatase"/>
</dbReference>
<proteinExistence type="inferred from homology"/>
<protein>
    <submittedName>
        <fullName evidence="8">Tetratricopeptide repeat protein</fullName>
    </submittedName>
</protein>
<evidence type="ECO:0000256" key="4">
    <source>
        <dbReference type="ARBA" id="ARBA00022803"/>
    </source>
</evidence>
<dbReference type="Proteomes" id="UP000204551">
    <property type="component" value="Chromosome"/>
</dbReference>
<dbReference type="SUPFAM" id="SSF48452">
    <property type="entry name" value="TPR-like"/>
    <property type="match status" value="3"/>
</dbReference>
<dbReference type="SMART" id="SM00028">
    <property type="entry name" value="TPR"/>
    <property type="match status" value="8"/>
</dbReference>